<accession>A0AAW2V284</accession>
<dbReference type="GO" id="GO:0046983">
    <property type="term" value="F:protein dimerization activity"/>
    <property type="evidence" value="ECO:0007669"/>
    <property type="project" value="InterPro"/>
</dbReference>
<dbReference type="Pfam" id="PF05699">
    <property type="entry name" value="Dimer_Tnp_hAT"/>
    <property type="match status" value="1"/>
</dbReference>
<name>A0AAW2V284_SESRA</name>
<gene>
    <name evidence="2" type="ORF">Sradi_0892200</name>
</gene>
<comment type="caution">
    <text evidence="2">The sequence shown here is derived from an EMBL/GenBank/DDBJ whole genome shotgun (WGS) entry which is preliminary data.</text>
</comment>
<proteinExistence type="predicted"/>
<protein>
    <recommendedName>
        <fullName evidence="1">HAT C-terminal dimerisation domain-containing protein</fullName>
    </recommendedName>
</protein>
<reference evidence="2" key="1">
    <citation type="submission" date="2020-06" db="EMBL/GenBank/DDBJ databases">
        <authorList>
            <person name="Li T."/>
            <person name="Hu X."/>
            <person name="Zhang T."/>
            <person name="Song X."/>
            <person name="Zhang H."/>
            <person name="Dai N."/>
            <person name="Sheng W."/>
            <person name="Hou X."/>
            <person name="Wei L."/>
        </authorList>
    </citation>
    <scope>NUCLEOTIDE SEQUENCE</scope>
    <source>
        <strain evidence="2">G02</strain>
        <tissue evidence="2">Leaf</tissue>
    </source>
</reference>
<evidence type="ECO:0000259" key="1">
    <source>
        <dbReference type="Pfam" id="PF05699"/>
    </source>
</evidence>
<dbReference type="InterPro" id="IPR008906">
    <property type="entry name" value="HATC_C_dom"/>
</dbReference>
<dbReference type="PANTHER" id="PTHR45749:SF35">
    <property type="entry name" value="AC-LIKE TRANSPOSASE-RELATED"/>
    <property type="match status" value="1"/>
</dbReference>
<dbReference type="PANTHER" id="PTHR45749">
    <property type="match status" value="1"/>
</dbReference>
<sequence length="125" mass="14136">TFSHGYNSDVDLNDLYSELKILQGALPNKFISTIAILEFVKTLDCFPNISITCRIFLIVPMIVASAERSFSKLKLLKTYLRSSMLQERLNGLAIFCIENDMLGKIDVDSTVDDFASRNARPNYFS</sequence>
<evidence type="ECO:0000313" key="2">
    <source>
        <dbReference type="EMBL" id="KAL0423574.1"/>
    </source>
</evidence>
<feature type="non-terminal residue" evidence="2">
    <location>
        <position position="1"/>
    </location>
</feature>
<dbReference type="AlphaFoldDB" id="A0AAW2V284"/>
<reference evidence="2" key="2">
    <citation type="journal article" date="2024" name="Plant">
        <title>Genomic evolution and insights into agronomic trait innovations of Sesamum species.</title>
        <authorList>
            <person name="Miao H."/>
            <person name="Wang L."/>
            <person name="Qu L."/>
            <person name="Liu H."/>
            <person name="Sun Y."/>
            <person name="Le M."/>
            <person name="Wang Q."/>
            <person name="Wei S."/>
            <person name="Zheng Y."/>
            <person name="Lin W."/>
            <person name="Duan Y."/>
            <person name="Cao H."/>
            <person name="Xiong S."/>
            <person name="Wang X."/>
            <person name="Wei L."/>
            <person name="Li C."/>
            <person name="Ma Q."/>
            <person name="Ju M."/>
            <person name="Zhao R."/>
            <person name="Li G."/>
            <person name="Mu C."/>
            <person name="Tian Q."/>
            <person name="Mei H."/>
            <person name="Zhang T."/>
            <person name="Gao T."/>
            <person name="Zhang H."/>
        </authorList>
    </citation>
    <scope>NUCLEOTIDE SEQUENCE</scope>
    <source>
        <strain evidence="2">G02</strain>
    </source>
</reference>
<organism evidence="2">
    <name type="scientific">Sesamum radiatum</name>
    <name type="common">Black benniseed</name>
    <dbReference type="NCBI Taxonomy" id="300843"/>
    <lineage>
        <taxon>Eukaryota</taxon>
        <taxon>Viridiplantae</taxon>
        <taxon>Streptophyta</taxon>
        <taxon>Embryophyta</taxon>
        <taxon>Tracheophyta</taxon>
        <taxon>Spermatophyta</taxon>
        <taxon>Magnoliopsida</taxon>
        <taxon>eudicotyledons</taxon>
        <taxon>Gunneridae</taxon>
        <taxon>Pentapetalae</taxon>
        <taxon>asterids</taxon>
        <taxon>lamiids</taxon>
        <taxon>Lamiales</taxon>
        <taxon>Pedaliaceae</taxon>
        <taxon>Sesamum</taxon>
    </lineage>
</organism>
<feature type="domain" description="HAT C-terminal dimerisation" evidence="1">
    <location>
        <begin position="17"/>
        <end position="101"/>
    </location>
</feature>
<dbReference type="EMBL" id="JACGWJ010000004">
    <property type="protein sequence ID" value="KAL0423574.1"/>
    <property type="molecule type" value="Genomic_DNA"/>
</dbReference>